<sequence>MVVIALWVIIGEQITGVTADATVNARLVTVRAPIAGDLEFPTRALGGSVVRNEVLGSVEDRRVDAVRLDDLAMEVALTEAAVARHTALQDETNAIIEALGKRAQTYRARRIDEIETRLAYARERLALLENGVFPAGFDIAPPQDAGVERAAEPAADGLQALWINAVSERIAVLENELESTRAGAFLGDGYNDAPNSEQRIAELQTERAAHAAAIAEAEARRDAYADRLDAERLRVNRAREAELVSPVSGRLWQVVNSNGTNVQRGDPVARLLDCGSVIVTASVTESVYNSLTIGGEATFRPMGDRRDFEATVIRLAGAGAATIYANLAVAPSERHLQRFDVALSVPGLAADPELTCAVGRTGRAFFDRRPLDWIRGLWG</sequence>
<organism evidence="3 4">
    <name type="scientific">Halovulum dunhuangense</name>
    <dbReference type="NCBI Taxonomy" id="1505036"/>
    <lineage>
        <taxon>Bacteria</taxon>
        <taxon>Pseudomonadati</taxon>
        <taxon>Pseudomonadota</taxon>
        <taxon>Alphaproteobacteria</taxon>
        <taxon>Rhodobacterales</taxon>
        <taxon>Paracoccaceae</taxon>
        <taxon>Halovulum</taxon>
    </lineage>
</organism>
<dbReference type="EMBL" id="JABFBC010000012">
    <property type="protein sequence ID" value="NNU82247.1"/>
    <property type="molecule type" value="Genomic_DNA"/>
</dbReference>
<comment type="caution">
    <text evidence="3">The sequence shown here is derived from an EMBL/GenBank/DDBJ whole genome shotgun (WGS) entry which is preliminary data.</text>
</comment>
<dbReference type="InterPro" id="IPR050739">
    <property type="entry name" value="MFP"/>
</dbReference>
<dbReference type="PANTHER" id="PTHR30386:SF19">
    <property type="entry name" value="MULTIDRUG EXPORT PROTEIN EMRA-RELATED"/>
    <property type="match status" value="1"/>
</dbReference>
<dbReference type="PANTHER" id="PTHR30386">
    <property type="entry name" value="MEMBRANE FUSION SUBUNIT OF EMRAB-TOLC MULTIDRUG EFFLUX PUMP"/>
    <property type="match status" value="1"/>
</dbReference>
<comment type="subcellular location">
    <subcellularLocation>
        <location evidence="1">Cell envelope</location>
    </subcellularLocation>
</comment>
<reference evidence="3 4" key="1">
    <citation type="submission" date="2020-05" db="EMBL/GenBank/DDBJ databases">
        <title>Gimesia benthica sp. nov., a novel planctomycete isolated from a deep-sea water sample of the Northwest Indian Ocean.</title>
        <authorList>
            <person name="Wang J."/>
            <person name="Ruan C."/>
            <person name="Song L."/>
            <person name="Zhu Y."/>
            <person name="Li A."/>
            <person name="Zheng X."/>
            <person name="Wang L."/>
            <person name="Lu Z."/>
            <person name="Huang Y."/>
            <person name="Du W."/>
            <person name="Zhou Y."/>
            <person name="Huang L."/>
            <person name="Dai X."/>
        </authorList>
    </citation>
    <scope>NUCLEOTIDE SEQUENCE [LARGE SCALE GENOMIC DNA]</scope>
    <source>
        <strain evidence="3 4">YYQ-30</strain>
    </source>
</reference>
<accession>A0A849L892</accession>
<dbReference type="GO" id="GO:0030313">
    <property type="term" value="C:cell envelope"/>
    <property type="evidence" value="ECO:0007669"/>
    <property type="project" value="UniProtKB-SubCell"/>
</dbReference>
<dbReference type="Proteomes" id="UP000572377">
    <property type="component" value="Unassembled WGS sequence"/>
</dbReference>
<evidence type="ECO:0000256" key="2">
    <source>
        <dbReference type="SAM" id="Coils"/>
    </source>
</evidence>
<evidence type="ECO:0000256" key="1">
    <source>
        <dbReference type="ARBA" id="ARBA00004196"/>
    </source>
</evidence>
<keyword evidence="4" id="KW-1185">Reference proteome</keyword>
<feature type="coiled-coil region" evidence="2">
    <location>
        <begin position="163"/>
        <end position="234"/>
    </location>
</feature>
<gene>
    <name evidence="3" type="ORF">HMH01_17580</name>
</gene>
<name>A0A849L892_9RHOB</name>
<evidence type="ECO:0000313" key="3">
    <source>
        <dbReference type="EMBL" id="NNU82247.1"/>
    </source>
</evidence>
<keyword evidence="2" id="KW-0175">Coiled coil</keyword>
<proteinExistence type="predicted"/>
<evidence type="ECO:0000313" key="4">
    <source>
        <dbReference type="Proteomes" id="UP000572377"/>
    </source>
</evidence>
<dbReference type="AlphaFoldDB" id="A0A849L892"/>
<protein>
    <submittedName>
        <fullName evidence="3">HlyD family efflux transporter periplasmic adaptor subunit</fullName>
    </submittedName>
</protein>